<dbReference type="Pfam" id="PF13690">
    <property type="entry name" value="CheX"/>
    <property type="match status" value="1"/>
</dbReference>
<keyword evidence="1" id="KW-0145">Chemotaxis</keyword>
<dbReference type="GO" id="GO:0006935">
    <property type="term" value="P:chemotaxis"/>
    <property type="evidence" value="ECO:0007669"/>
    <property type="project" value="UniProtKB-KW"/>
</dbReference>
<dbReference type="RefSeq" id="WP_075064306.1">
    <property type="nucleotide sequence ID" value="NZ_LGCL01000041.1"/>
</dbReference>
<name>A0A0P6XQ30_9CHLR</name>
<proteinExistence type="predicted"/>
<accession>A0A0P6XQ30</accession>
<dbReference type="Gene3D" id="3.40.1550.10">
    <property type="entry name" value="CheC-like"/>
    <property type="match status" value="1"/>
</dbReference>
<evidence type="ECO:0000259" key="2">
    <source>
        <dbReference type="Pfam" id="PF13690"/>
    </source>
</evidence>
<dbReference type="Proteomes" id="UP000050417">
    <property type="component" value="Unassembled WGS sequence"/>
</dbReference>
<dbReference type="InterPro" id="IPR038756">
    <property type="entry name" value="CheX-like"/>
</dbReference>
<dbReference type="SUPFAM" id="SSF103039">
    <property type="entry name" value="CheC-like"/>
    <property type="match status" value="1"/>
</dbReference>
<dbReference type="PANTHER" id="PTHR39452">
    <property type="entry name" value="CHEY-P PHOSPHATASE CHEX"/>
    <property type="match status" value="1"/>
</dbReference>
<protein>
    <recommendedName>
        <fullName evidence="2">Chemotaxis phosphatase CheX-like domain-containing protein</fullName>
    </recommendedName>
</protein>
<dbReference type="EMBL" id="LGCL01000041">
    <property type="protein sequence ID" value="KPL71445.1"/>
    <property type="molecule type" value="Genomic_DNA"/>
</dbReference>
<dbReference type="PANTHER" id="PTHR39452:SF1">
    <property type="entry name" value="CHEY-P PHOSPHATASE CHEX"/>
    <property type="match status" value="1"/>
</dbReference>
<evidence type="ECO:0000313" key="3">
    <source>
        <dbReference type="EMBL" id="KPL71445.1"/>
    </source>
</evidence>
<dbReference type="CDD" id="cd17906">
    <property type="entry name" value="CheX"/>
    <property type="match status" value="1"/>
</dbReference>
<evidence type="ECO:0000256" key="1">
    <source>
        <dbReference type="ARBA" id="ARBA00022500"/>
    </source>
</evidence>
<feature type="domain" description="Chemotaxis phosphatase CheX-like" evidence="2">
    <location>
        <begin position="42"/>
        <end position="137"/>
    </location>
</feature>
<evidence type="ECO:0000313" key="4">
    <source>
        <dbReference type="Proteomes" id="UP000050417"/>
    </source>
</evidence>
<dbReference type="OrthoDB" id="9790435at2"/>
<organism evidence="3 4">
    <name type="scientific">Ornatilinea apprima</name>
    <dbReference type="NCBI Taxonomy" id="1134406"/>
    <lineage>
        <taxon>Bacteria</taxon>
        <taxon>Bacillati</taxon>
        <taxon>Chloroflexota</taxon>
        <taxon>Anaerolineae</taxon>
        <taxon>Anaerolineales</taxon>
        <taxon>Anaerolineaceae</taxon>
        <taxon>Ornatilinea</taxon>
    </lineage>
</organism>
<dbReference type="STRING" id="1134406.ADN00_17315"/>
<dbReference type="InterPro" id="IPR028976">
    <property type="entry name" value="CheC-like_sf"/>
</dbReference>
<comment type="caution">
    <text evidence="3">The sequence shown here is derived from an EMBL/GenBank/DDBJ whole genome shotgun (WGS) entry which is preliminary data.</text>
</comment>
<reference evidence="3 4" key="1">
    <citation type="submission" date="2015-07" db="EMBL/GenBank/DDBJ databases">
        <title>Genome sequence of Ornatilinea apprima DSM 23815.</title>
        <authorList>
            <person name="Hemp J."/>
            <person name="Ward L.M."/>
            <person name="Pace L.A."/>
            <person name="Fischer W.W."/>
        </authorList>
    </citation>
    <scope>NUCLEOTIDE SEQUENCE [LARGE SCALE GENOMIC DNA]</scope>
    <source>
        <strain evidence="3 4">P3M-1</strain>
    </source>
</reference>
<keyword evidence="4" id="KW-1185">Reference proteome</keyword>
<gene>
    <name evidence="3" type="ORF">ADN00_17315</name>
</gene>
<dbReference type="AlphaFoldDB" id="A0A0P6XQ30"/>
<dbReference type="InterPro" id="IPR028051">
    <property type="entry name" value="CheX-like_dom"/>
</dbReference>
<sequence>MNVKFLNPFLEATAEVVKTETGYDLKRGDLKLEEKPYSTGEVTTIIAMVGGVEGNVFISMSRDTALQLATRMMREKFDEFDGLAQSGIAELGNVITGRASVKLSATGYEATISPPTMLMGAGAVISTLDFHRLVVPFYAECGEIVIHLALREGRSSAVNAAQIPVPRRPSL</sequence>